<dbReference type="PANTHER" id="PTHR41317">
    <property type="entry name" value="PD-(D_E)XK NUCLEASE FAMILY TRANSPOSASE"/>
    <property type="match status" value="1"/>
</dbReference>
<gene>
    <name evidence="2" type="ORF">BGX16_0836</name>
</gene>
<evidence type="ECO:0000256" key="1">
    <source>
        <dbReference type="SAM" id="MobiDB-lite"/>
    </source>
</evidence>
<comment type="caution">
    <text evidence="2">The sequence shown here is derived from an EMBL/GenBank/DDBJ whole genome shotgun (WGS) entry which is preliminary data.</text>
</comment>
<dbReference type="EMBL" id="PGEX01000001">
    <property type="protein sequence ID" value="PJJ40884.1"/>
    <property type="molecule type" value="Genomic_DNA"/>
</dbReference>
<feature type="region of interest" description="Disordered" evidence="1">
    <location>
        <begin position="269"/>
        <end position="289"/>
    </location>
</feature>
<evidence type="ECO:0000313" key="2">
    <source>
        <dbReference type="EMBL" id="PJJ40884.1"/>
    </source>
</evidence>
<dbReference type="InterPro" id="IPR010106">
    <property type="entry name" value="RpnA"/>
</dbReference>
<dbReference type="PANTHER" id="PTHR41317:SF1">
    <property type="entry name" value="PD-(D_E)XK NUCLEASE FAMILY TRANSPOSASE"/>
    <property type="match status" value="1"/>
</dbReference>
<dbReference type="RefSeq" id="WP_100424919.1">
    <property type="nucleotide sequence ID" value="NZ_PGEX01000001.1"/>
</dbReference>
<dbReference type="Pfam" id="PF12784">
    <property type="entry name" value="PDDEXK_2"/>
    <property type="match status" value="1"/>
</dbReference>
<dbReference type="OrthoDB" id="9785399at2"/>
<name>A0A2M9A589_9BACT</name>
<dbReference type="NCBIfam" id="TIGR01784">
    <property type="entry name" value="T_den_put_tspse"/>
    <property type="match status" value="1"/>
</dbReference>
<proteinExistence type="predicted"/>
<keyword evidence="3" id="KW-1185">Reference proteome</keyword>
<accession>A0A2M9A589</accession>
<reference evidence="2 3" key="1">
    <citation type="submission" date="2017-11" db="EMBL/GenBank/DDBJ databases">
        <title>Animal gut microbial communities from fecal samples from Wisconsin, USA.</title>
        <authorList>
            <person name="Neumann A."/>
        </authorList>
    </citation>
    <scope>NUCLEOTIDE SEQUENCE [LARGE SCALE GENOMIC DNA]</scope>
    <source>
        <strain evidence="2 3">UWS3</strain>
    </source>
</reference>
<dbReference type="AlphaFoldDB" id="A0A2M9A589"/>
<dbReference type="Proteomes" id="UP000231134">
    <property type="component" value="Unassembled WGS sequence"/>
</dbReference>
<organism evidence="2 3">
    <name type="scientific">Hallerella succinigenes</name>
    <dbReference type="NCBI Taxonomy" id="1896222"/>
    <lineage>
        <taxon>Bacteria</taxon>
        <taxon>Pseudomonadati</taxon>
        <taxon>Fibrobacterota</taxon>
        <taxon>Fibrobacteria</taxon>
        <taxon>Fibrobacterales</taxon>
        <taxon>Fibrobacteraceae</taxon>
        <taxon>Hallerella</taxon>
    </lineage>
</organism>
<evidence type="ECO:0000313" key="3">
    <source>
        <dbReference type="Proteomes" id="UP000231134"/>
    </source>
</evidence>
<protein>
    <submittedName>
        <fullName evidence="2">Putative transposase/invertase (TIGR01784 family)</fullName>
    </submittedName>
</protein>
<sequence length="320" mass="36235">MTKEQYAKMLRDICEIHKTGGDTRACIAKYTERYKYVYVYNDDIFKVLLGNPANEAVTVDFLNAVLKLDGADCIDHVTFANPVSPEAFAKTSTSDIVADDQHKDRIVLEVQHVNGKSYADRLVLYAAKHVVAGRVKGEDYCLRNLNLISLQMFNGFPRSGNYRHSIRLKNQENEVFYEKQTITLVEIPKFLKGNFTKDNSRLALWLRFFESLNDETVGNAVVDPMFRLLQERAKLSTFTNEFLVSEAMKMGDHNYELYVEKARAREEGLSEGRAEGRAKGRAEGRAEARREMAKGLRDAGVSISLISKQSGLSENEILAL</sequence>